<dbReference type="EMBL" id="LR796522">
    <property type="protein sequence ID" value="CAB4149736.1"/>
    <property type="molecule type" value="Genomic_DNA"/>
</dbReference>
<accession>A0A6J5MXF4</accession>
<reference evidence="1" key="1">
    <citation type="submission" date="2020-04" db="EMBL/GenBank/DDBJ databases">
        <authorList>
            <person name="Chiriac C."/>
            <person name="Salcher M."/>
            <person name="Ghai R."/>
            <person name="Kavagutti S V."/>
        </authorList>
    </citation>
    <scope>NUCLEOTIDE SEQUENCE</scope>
</reference>
<organism evidence="1">
    <name type="scientific">uncultured Caudovirales phage</name>
    <dbReference type="NCBI Taxonomy" id="2100421"/>
    <lineage>
        <taxon>Viruses</taxon>
        <taxon>Duplodnaviria</taxon>
        <taxon>Heunggongvirae</taxon>
        <taxon>Uroviricota</taxon>
        <taxon>Caudoviricetes</taxon>
        <taxon>Peduoviridae</taxon>
        <taxon>Maltschvirus</taxon>
        <taxon>Maltschvirus maltsch</taxon>
    </lineage>
</organism>
<sequence>MRSTYLTRPVLSWLEPIKGSERAASRIARSVAIVIGIALSMQSTAVGQGSISPIKTIRVLADTQLTEVQEKCHNAIVYRESRFDKHAVNGSHHGYYQGRSEYLKGKPDEIQFLWYWSYVSNRFGITEYDEPDYCKALNHLVSKGWQ</sequence>
<evidence type="ECO:0000313" key="1">
    <source>
        <dbReference type="EMBL" id="CAB4149736.1"/>
    </source>
</evidence>
<gene>
    <name evidence="1" type="ORF">UFOVP550_24</name>
</gene>
<name>A0A6J5MXF4_9CAUD</name>
<proteinExistence type="predicted"/>
<protein>
    <submittedName>
        <fullName evidence="1">Uncharacterized protein</fullName>
    </submittedName>
</protein>